<protein>
    <submittedName>
        <fullName evidence="1">Uncharacterized protein</fullName>
    </submittedName>
</protein>
<sequence>MNKTHIVAIIAEVFELERLAEIATTYHRHDSLQIITRFASHTDLIALEFAPALQFAVFNHLDDFLLGRALNALFQFRFHKPGFTAMTIFSGTSSELPSMPRFSSLGTQNIQQLIDLEVGLAQHFDGFAGVVQLK</sequence>
<organism evidence="1 2">
    <name type="scientific">Escherichia coli</name>
    <dbReference type="NCBI Taxonomy" id="562"/>
    <lineage>
        <taxon>Bacteria</taxon>
        <taxon>Pseudomonadati</taxon>
        <taxon>Pseudomonadota</taxon>
        <taxon>Gammaproteobacteria</taxon>
        <taxon>Enterobacterales</taxon>
        <taxon>Enterobacteriaceae</taxon>
        <taxon>Escherichia</taxon>
    </lineage>
</organism>
<dbReference type="EMBL" id="UGCD01000002">
    <property type="protein sequence ID" value="STI19351.1"/>
    <property type="molecule type" value="Genomic_DNA"/>
</dbReference>
<evidence type="ECO:0000313" key="2">
    <source>
        <dbReference type="Proteomes" id="UP000254159"/>
    </source>
</evidence>
<proteinExistence type="predicted"/>
<evidence type="ECO:0000313" key="1">
    <source>
        <dbReference type="EMBL" id="STI19351.1"/>
    </source>
</evidence>
<dbReference type="Proteomes" id="UP000254159">
    <property type="component" value="Unassembled WGS sequence"/>
</dbReference>
<dbReference type="AlphaFoldDB" id="A0A376RMP3"/>
<name>A0A376RMP3_ECOLX</name>
<reference evidence="1 2" key="1">
    <citation type="submission" date="2018-06" db="EMBL/GenBank/DDBJ databases">
        <authorList>
            <consortium name="Pathogen Informatics"/>
            <person name="Doyle S."/>
        </authorList>
    </citation>
    <scope>NUCLEOTIDE SEQUENCE [LARGE SCALE GENOMIC DNA]</scope>
    <source>
        <strain evidence="1 2">NCTC10865</strain>
    </source>
</reference>
<accession>A0A376RMP3</accession>
<gene>
    <name evidence="1" type="ORF">NCTC10865_04722</name>
</gene>